<evidence type="ECO:0000259" key="2">
    <source>
        <dbReference type="Pfam" id="PF00724"/>
    </source>
</evidence>
<dbReference type="Pfam" id="PF00724">
    <property type="entry name" value="Oxidored_FMN"/>
    <property type="match status" value="1"/>
</dbReference>
<dbReference type="STRING" id="1036611.A0A1L9P7S6"/>
<dbReference type="CDD" id="cd02933">
    <property type="entry name" value="OYE_like_FMN"/>
    <property type="match status" value="1"/>
</dbReference>
<dbReference type="EMBL" id="KV878125">
    <property type="protein sequence ID" value="OJI97589.1"/>
    <property type="molecule type" value="Genomic_DNA"/>
</dbReference>
<evidence type="ECO:0000256" key="1">
    <source>
        <dbReference type="ARBA" id="ARBA00022857"/>
    </source>
</evidence>
<evidence type="ECO:0000313" key="4">
    <source>
        <dbReference type="Proteomes" id="UP000184073"/>
    </source>
</evidence>
<dbReference type="GeneID" id="63726869"/>
<dbReference type="RefSeq" id="XP_040663352.1">
    <property type="nucleotide sequence ID" value="XM_040811358.1"/>
</dbReference>
<gene>
    <name evidence="3" type="ORF">ASPVEDRAFT_37014</name>
</gene>
<dbReference type="GO" id="GO:0010181">
    <property type="term" value="F:FMN binding"/>
    <property type="evidence" value="ECO:0007669"/>
    <property type="project" value="InterPro"/>
</dbReference>
<dbReference type="AlphaFoldDB" id="A0A1L9P7S6"/>
<keyword evidence="4" id="KW-1185">Reference proteome</keyword>
<organism evidence="3 4">
    <name type="scientific">Aspergillus versicolor CBS 583.65</name>
    <dbReference type="NCBI Taxonomy" id="1036611"/>
    <lineage>
        <taxon>Eukaryota</taxon>
        <taxon>Fungi</taxon>
        <taxon>Dikarya</taxon>
        <taxon>Ascomycota</taxon>
        <taxon>Pezizomycotina</taxon>
        <taxon>Eurotiomycetes</taxon>
        <taxon>Eurotiomycetidae</taxon>
        <taxon>Eurotiales</taxon>
        <taxon>Aspergillaceae</taxon>
        <taxon>Aspergillus</taxon>
        <taxon>Aspergillus subgen. Nidulantes</taxon>
    </lineage>
</organism>
<proteinExistence type="predicted"/>
<dbReference type="PANTHER" id="PTHR22893:SF91">
    <property type="entry name" value="NADPH DEHYDROGENASE 2-RELATED"/>
    <property type="match status" value="1"/>
</dbReference>
<dbReference type="Proteomes" id="UP000184073">
    <property type="component" value="Unassembled WGS sequence"/>
</dbReference>
<dbReference type="PANTHER" id="PTHR22893">
    <property type="entry name" value="NADH OXIDOREDUCTASE-RELATED"/>
    <property type="match status" value="1"/>
</dbReference>
<dbReference type="InterPro" id="IPR013785">
    <property type="entry name" value="Aldolase_TIM"/>
</dbReference>
<dbReference type="InterPro" id="IPR045247">
    <property type="entry name" value="Oye-like"/>
</dbReference>
<dbReference type="GO" id="GO:0003959">
    <property type="term" value="F:NADPH dehydrogenase activity"/>
    <property type="evidence" value="ECO:0007669"/>
    <property type="project" value="TreeGrafter"/>
</dbReference>
<protein>
    <recommendedName>
        <fullName evidence="2">NADH:flavin oxidoreductase/NADH oxidase N-terminal domain-containing protein</fullName>
    </recommendedName>
</protein>
<dbReference type="OrthoDB" id="276546at2759"/>
<dbReference type="InterPro" id="IPR001155">
    <property type="entry name" value="OxRdtase_FMN_N"/>
</dbReference>
<dbReference type="Gene3D" id="3.20.20.70">
    <property type="entry name" value="Aldolase class I"/>
    <property type="match status" value="1"/>
</dbReference>
<dbReference type="VEuPathDB" id="FungiDB:ASPVEDRAFT_37014"/>
<evidence type="ECO:0000313" key="3">
    <source>
        <dbReference type="EMBL" id="OJI97589.1"/>
    </source>
</evidence>
<dbReference type="FunFam" id="3.20.20.70:FF:000138">
    <property type="entry name" value="NADPH dehydrogenase 1"/>
    <property type="match status" value="1"/>
</dbReference>
<dbReference type="SUPFAM" id="SSF51395">
    <property type="entry name" value="FMN-linked oxidoreductases"/>
    <property type="match status" value="1"/>
</dbReference>
<keyword evidence="1" id="KW-0521">NADP</keyword>
<reference evidence="4" key="1">
    <citation type="journal article" date="2017" name="Genome Biol.">
        <title>Comparative genomics reveals high biological diversity and specific adaptations in the industrially and medically important fungal genus Aspergillus.</title>
        <authorList>
            <person name="de Vries R.P."/>
            <person name="Riley R."/>
            <person name="Wiebenga A."/>
            <person name="Aguilar-Osorio G."/>
            <person name="Amillis S."/>
            <person name="Uchima C.A."/>
            <person name="Anderluh G."/>
            <person name="Asadollahi M."/>
            <person name="Askin M."/>
            <person name="Barry K."/>
            <person name="Battaglia E."/>
            <person name="Bayram O."/>
            <person name="Benocci T."/>
            <person name="Braus-Stromeyer S.A."/>
            <person name="Caldana C."/>
            <person name="Canovas D."/>
            <person name="Cerqueira G.C."/>
            <person name="Chen F."/>
            <person name="Chen W."/>
            <person name="Choi C."/>
            <person name="Clum A."/>
            <person name="Dos Santos R.A."/>
            <person name="Damasio A.R."/>
            <person name="Diallinas G."/>
            <person name="Emri T."/>
            <person name="Fekete E."/>
            <person name="Flipphi M."/>
            <person name="Freyberg S."/>
            <person name="Gallo A."/>
            <person name="Gournas C."/>
            <person name="Habgood R."/>
            <person name="Hainaut M."/>
            <person name="Harispe M.L."/>
            <person name="Henrissat B."/>
            <person name="Hilden K.S."/>
            <person name="Hope R."/>
            <person name="Hossain A."/>
            <person name="Karabika E."/>
            <person name="Karaffa L."/>
            <person name="Karanyi Z."/>
            <person name="Krasevec N."/>
            <person name="Kuo A."/>
            <person name="Kusch H."/>
            <person name="LaButti K."/>
            <person name="Lagendijk E.L."/>
            <person name="Lapidus A."/>
            <person name="Levasseur A."/>
            <person name="Lindquist E."/>
            <person name="Lipzen A."/>
            <person name="Logrieco A.F."/>
            <person name="MacCabe A."/>
            <person name="Maekelae M.R."/>
            <person name="Malavazi I."/>
            <person name="Melin P."/>
            <person name="Meyer V."/>
            <person name="Mielnichuk N."/>
            <person name="Miskei M."/>
            <person name="Molnar A.P."/>
            <person name="Mule G."/>
            <person name="Ngan C.Y."/>
            <person name="Orejas M."/>
            <person name="Orosz E."/>
            <person name="Ouedraogo J.P."/>
            <person name="Overkamp K.M."/>
            <person name="Park H.-S."/>
            <person name="Perrone G."/>
            <person name="Piumi F."/>
            <person name="Punt P.J."/>
            <person name="Ram A.F."/>
            <person name="Ramon A."/>
            <person name="Rauscher S."/>
            <person name="Record E."/>
            <person name="Riano-Pachon D.M."/>
            <person name="Robert V."/>
            <person name="Roehrig J."/>
            <person name="Ruller R."/>
            <person name="Salamov A."/>
            <person name="Salih N.S."/>
            <person name="Samson R.A."/>
            <person name="Sandor E."/>
            <person name="Sanguinetti M."/>
            <person name="Schuetze T."/>
            <person name="Sepcic K."/>
            <person name="Shelest E."/>
            <person name="Sherlock G."/>
            <person name="Sophianopoulou V."/>
            <person name="Squina F.M."/>
            <person name="Sun H."/>
            <person name="Susca A."/>
            <person name="Todd R.B."/>
            <person name="Tsang A."/>
            <person name="Unkles S.E."/>
            <person name="van de Wiele N."/>
            <person name="van Rossen-Uffink D."/>
            <person name="Oliveira J.V."/>
            <person name="Vesth T.C."/>
            <person name="Visser J."/>
            <person name="Yu J.-H."/>
            <person name="Zhou M."/>
            <person name="Andersen M.R."/>
            <person name="Archer D.B."/>
            <person name="Baker S.E."/>
            <person name="Benoit I."/>
            <person name="Brakhage A.A."/>
            <person name="Braus G.H."/>
            <person name="Fischer R."/>
            <person name="Frisvad J.C."/>
            <person name="Goldman G.H."/>
            <person name="Houbraken J."/>
            <person name="Oakley B."/>
            <person name="Pocsi I."/>
            <person name="Scazzocchio C."/>
            <person name="Seiboth B."/>
            <person name="vanKuyk P.A."/>
            <person name="Wortman J."/>
            <person name="Dyer P.S."/>
            <person name="Grigoriev I.V."/>
        </authorList>
    </citation>
    <scope>NUCLEOTIDE SEQUENCE [LARGE SCALE GENOMIC DNA]</scope>
    <source>
        <strain evidence="4">CBS 583.65</strain>
    </source>
</reference>
<sequence length="371" mass="41113">MAETRLFKPLKIGNVEIKHRIAMAPLTRFRATDDRIPTPLMKEYYSQRASTPGTLILSEGTLISPSACGGFANAPGIWSEEHIAGWKTITDEIHRKGCAIFCQIFAMGRVASVEGAIKDGVDIVAPSAIPIDEDASVPRAMTVEEIKQSVRDFADAARNAIRAGFDGVEVHGANGYLADQFIQDTSNHRDDEYGGSVENRSRFINEVLQAVVDAVGGERIGLRLSPWSYFQGMRMQNPVPQFTDIITKSSGLNLAYLHLVESRILGFKDAEGGESLDFAYKLWDGPILVAGGYKPLDAQKLVDQEYPDKDIVVVFGRHFISNPDLVYRVREGLKFTAYDRETFYVCNSPVGYTDYPFSEEYLASANNTSIY</sequence>
<accession>A0A1L9P7S6</accession>
<feature type="domain" description="NADH:flavin oxidoreductase/NADH oxidase N-terminal" evidence="2">
    <location>
        <begin position="6"/>
        <end position="334"/>
    </location>
</feature>
<name>A0A1L9P7S6_ASPVE</name>